<protein>
    <submittedName>
        <fullName evidence="1">Uncharacterized protein</fullName>
    </submittedName>
</protein>
<accession>A0A6J5KTP7</accession>
<dbReference type="EMBL" id="LR796186">
    <property type="protein sequence ID" value="CAB4125261.1"/>
    <property type="molecule type" value="Genomic_DNA"/>
</dbReference>
<proteinExistence type="predicted"/>
<organism evidence="1">
    <name type="scientific">uncultured Caudovirales phage</name>
    <dbReference type="NCBI Taxonomy" id="2100421"/>
    <lineage>
        <taxon>Viruses</taxon>
        <taxon>Duplodnaviria</taxon>
        <taxon>Heunggongvirae</taxon>
        <taxon>Uroviricota</taxon>
        <taxon>Caudoviricetes</taxon>
        <taxon>Peduoviridae</taxon>
        <taxon>Maltschvirus</taxon>
        <taxon>Maltschvirus maltsch</taxon>
    </lineage>
</organism>
<reference evidence="1" key="1">
    <citation type="submission" date="2020-04" db="EMBL/GenBank/DDBJ databases">
        <authorList>
            <person name="Chiriac C."/>
            <person name="Salcher M."/>
            <person name="Ghai R."/>
            <person name="Kavagutti S V."/>
        </authorList>
    </citation>
    <scope>NUCLEOTIDE SEQUENCE</scope>
</reference>
<gene>
    <name evidence="1" type="ORF">UFOVP58_95</name>
</gene>
<sequence>MITSSDCDAEIIKLTALREEWKELKKVLVLQEAEAAYKLDRRWGDSVKTPQPVQSVQFEVIPKLKEGETLVMKIDVGNLPQHLAEKYVEQIKESFVKVHRQIGVSYFFVPSRRF</sequence>
<evidence type="ECO:0000313" key="1">
    <source>
        <dbReference type="EMBL" id="CAB4125261.1"/>
    </source>
</evidence>
<name>A0A6J5KTP7_9CAUD</name>